<evidence type="ECO:0000313" key="2">
    <source>
        <dbReference type="Proteomes" id="UP000006048"/>
    </source>
</evidence>
<protein>
    <submittedName>
        <fullName evidence="1">Uncharacterized protein</fullName>
    </submittedName>
</protein>
<dbReference type="EMBL" id="CP002959">
    <property type="protein sequence ID" value="AFM12157.1"/>
    <property type="molecule type" value="Genomic_DNA"/>
</dbReference>
<accession>I4B4F0</accession>
<organism evidence="1 2">
    <name type="scientific">Turneriella parva (strain ATCC BAA-1111 / DSM 21527 / NCTC 11395 / H)</name>
    <name type="common">Leptospira parva</name>
    <dbReference type="NCBI Taxonomy" id="869212"/>
    <lineage>
        <taxon>Bacteria</taxon>
        <taxon>Pseudomonadati</taxon>
        <taxon>Spirochaetota</taxon>
        <taxon>Spirochaetia</taxon>
        <taxon>Leptospirales</taxon>
        <taxon>Leptospiraceae</taxon>
        <taxon>Turneriella</taxon>
    </lineage>
</organism>
<reference evidence="1 2" key="1">
    <citation type="submission" date="2012-06" db="EMBL/GenBank/DDBJ databases">
        <title>The complete chromosome of genome of Turneriella parva DSM 21527.</title>
        <authorList>
            <consortium name="US DOE Joint Genome Institute (JGI-PGF)"/>
            <person name="Lucas S."/>
            <person name="Han J."/>
            <person name="Lapidus A."/>
            <person name="Bruce D."/>
            <person name="Goodwin L."/>
            <person name="Pitluck S."/>
            <person name="Peters L."/>
            <person name="Kyrpides N."/>
            <person name="Mavromatis K."/>
            <person name="Ivanova N."/>
            <person name="Mikhailova N."/>
            <person name="Chertkov O."/>
            <person name="Detter J.C."/>
            <person name="Tapia R."/>
            <person name="Han C."/>
            <person name="Land M."/>
            <person name="Hauser L."/>
            <person name="Markowitz V."/>
            <person name="Cheng J.-F."/>
            <person name="Hugenholtz P."/>
            <person name="Woyke T."/>
            <person name="Wu D."/>
            <person name="Gronow S."/>
            <person name="Wellnitz S."/>
            <person name="Brambilla E."/>
            <person name="Klenk H.-P."/>
            <person name="Eisen J.A."/>
        </authorList>
    </citation>
    <scope>NUCLEOTIDE SEQUENCE [LARGE SCALE GENOMIC DNA]</scope>
    <source>
        <strain evidence="2">ATCC BAA-1111 / DSM 21527 / NCTC 11395 / H</strain>
    </source>
</reference>
<dbReference type="AlphaFoldDB" id="I4B4F0"/>
<sequence>MKAAMYFVVILLLTPYIHAKQNWRQVIENDWKSKASEIYSTTALPGAKPKYVKGDQYYTGFYGGWCFNVKKSPSMLFEPNTKNGLSYYDFKGGAYGKAIRIRTEIKSRSDAQIKKFRLHFYDFTVVDNQYKPYIGDRAKEVFSREFETRGPNFEYIFEYIPHNVSKGSELHLVGRLEVLSVADNVAKANVGCIAELQATLPDQQ</sequence>
<dbReference type="RefSeq" id="WP_014802668.1">
    <property type="nucleotide sequence ID" value="NC_018020.1"/>
</dbReference>
<dbReference type="Proteomes" id="UP000006048">
    <property type="component" value="Chromosome"/>
</dbReference>
<proteinExistence type="predicted"/>
<evidence type="ECO:0000313" key="1">
    <source>
        <dbReference type="EMBL" id="AFM12157.1"/>
    </source>
</evidence>
<dbReference type="KEGG" id="tpx:Turpa_1509"/>
<gene>
    <name evidence="1" type="ordered locus">Turpa_1509</name>
</gene>
<dbReference type="STRING" id="869212.Turpa_1509"/>
<keyword evidence="2" id="KW-1185">Reference proteome</keyword>
<dbReference type="HOGENOM" id="CLU_1342766_0_0_12"/>
<name>I4B4F0_TURPD</name>